<dbReference type="Pfam" id="PF01575">
    <property type="entry name" value="MaoC_dehydratas"/>
    <property type="match status" value="1"/>
</dbReference>
<dbReference type="InterPro" id="IPR002539">
    <property type="entry name" value="MaoC-like_dom"/>
</dbReference>
<dbReference type="CDD" id="cd03449">
    <property type="entry name" value="R_hydratase"/>
    <property type="match status" value="1"/>
</dbReference>
<dbReference type="SUPFAM" id="SSF54637">
    <property type="entry name" value="Thioesterase/thiol ester dehydrase-isomerase"/>
    <property type="match status" value="1"/>
</dbReference>
<proteinExistence type="predicted"/>
<comment type="caution">
    <text evidence="2">The sequence shown here is derived from an EMBL/GenBank/DDBJ whole genome shotgun (WGS) entry which is preliminary data.</text>
</comment>
<evidence type="ECO:0000313" key="3">
    <source>
        <dbReference type="Proteomes" id="UP001276854"/>
    </source>
</evidence>
<feature type="domain" description="MaoC-like" evidence="1">
    <location>
        <begin position="103"/>
        <end position="194"/>
    </location>
</feature>
<dbReference type="Proteomes" id="UP001276854">
    <property type="component" value="Unassembled WGS sequence"/>
</dbReference>
<protein>
    <submittedName>
        <fullName evidence="2">MaoC family dehydratase</fullName>
    </submittedName>
</protein>
<evidence type="ECO:0000259" key="1">
    <source>
        <dbReference type="Pfam" id="PF01575"/>
    </source>
</evidence>
<reference evidence="2 3" key="1">
    <citation type="submission" date="2023-10" db="EMBL/GenBank/DDBJ databases">
        <title>A novel Glycoside Hydrolase 43-Like Enzyme from Clostrdium boliviensis is an Endo-xylanase, and a Candidate for Xylooligosaccharides Production from Different Xylan Substrates.</title>
        <authorList>
            <person name="Alvarez M.T."/>
            <person name="Rocabado-Villegas L.R."/>
            <person name="Salas-Veizaga D.M."/>
            <person name="Linares-Pasten J.A."/>
            <person name="Gudmundsdottir E.E."/>
            <person name="Hreggvidsson G.O."/>
            <person name="Adlercreutz P."/>
            <person name="Nordberg Karlsson E."/>
        </authorList>
    </citation>
    <scope>NUCLEOTIDE SEQUENCE [LARGE SCALE GENOMIC DNA]</scope>
    <source>
        <strain evidence="2 3">E-1</strain>
    </source>
</reference>
<sequence length="246" mass="27636">MRIGIKFCGGCNPLYDRSSRVSKFREANPGHEYVISDTSAVCDIWMVVCGCSRRCADVSGLINCTKVVFLWDEAGFLRLEQEIQGGASGSRKKKILHLHEKAVRRRLITKADVQCFAELTGDESLLHLDPAYAERAGFKCPPVHGMFLDSLVSAVMGSELPGSGTLYMEHTTRFIRPVYQGDMIELTVEFVSYEEREDCYVGLFRGTLRNQKGERVLTSRSSQMMKKQLFIAAGGKEADNDEFRKI</sequence>
<organism evidence="2 3">
    <name type="scientific">Clostridium boliviensis</name>
    <dbReference type="NCBI Taxonomy" id="318465"/>
    <lineage>
        <taxon>Bacteria</taxon>
        <taxon>Bacillati</taxon>
        <taxon>Bacillota</taxon>
        <taxon>Clostridia</taxon>
        <taxon>Eubacteriales</taxon>
        <taxon>Clostridiaceae</taxon>
        <taxon>Clostridium</taxon>
    </lineage>
</organism>
<keyword evidence="3" id="KW-1185">Reference proteome</keyword>
<dbReference type="InterPro" id="IPR029069">
    <property type="entry name" value="HotDog_dom_sf"/>
</dbReference>
<gene>
    <name evidence="2" type="ORF">RZO55_01100</name>
</gene>
<dbReference type="Gene3D" id="3.10.129.10">
    <property type="entry name" value="Hotdog Thioesterase"/>
    <property type="match status" value="1"/>
</dbReference>
<accession>A0ABU4GEY9</accession>
<dbReference type="RefSeq" id="WP_318062461.1">
    <property type="nucleotide sequence ID" value="NZ_JAWONS010000026.1"/>
</dbReference>
<name>A0ABU4GEY9_9CLOT</name>
<dbReference type="InterPro" id="IPR050965">
    <property type="entry name" value="UPF0336/Enoyl-CoA_hydratase"/>
</dbReference>
<evidence type="ECO:0000313" key="2">
    <source>
        <dbReference type="EMBL" id="MDW2796184.1"/>
    </source>
</evidence>
<dbReference type="PANTHER" id="PTHR43437:SF3">
    <property type="entry name" value="HYDROXYACYL-THIOESTER DEHYDRATASE TYPE 2, MITOCHONDRIAL"/>
    <property type="match status" value="1"/>
</dbReference>
<dbReference type="PANTHER" id="PTHR43437">
    <property type="entry name" value="HYDROXYACYL-THIOESTER DEHYDRATASE TYPE 2, MITOCHONDRIAL-RELATED"/>
    <property type="match status" value="1"/>
</dbReference>
<dbReference type="EMBL" id="JAWONS010000026">
    <property type="protein sequence ID" value="MDW2796184.1"/>
    <property type="molecule type" value="Genomic_DNA"/>
</dbReference>